<proteinExistence type="inferred from homology"/>
<dbReference type="InterPro" id="IPR002347">
    <property type="entry name" value="SDR_fam"/>
</dbReference>
<dbReference type="OrthoDB" id="9810734at2"/>
<evidence type="ECO:0000313" key="5">
    <source>
        <dbReference type="Proteomes" id="UP000032305"/>
    </source>
</evidence>
<dbReference type="InterPro" id="IPR036291">
    <property type="entry name" value="NAD(P)-bd_dom_sf"/>
</dbReference>
<dbReference type="SUPFAM" id="SSF51735">
    <property type="entry name" value="NAD(P)-binding Rossmann-fold domains"/>
    <property type="match status" value="1"/>
</dbReference>
<dbReference type="eggNOG" id="COG0300">
    <property type="taxonomic scope" value="Bacteria"/>
</dbReference>
<organism evidence="4 5">
    <name type="scientific">Sphingomonas parapaucimobilis NBRC 15100</name>
    <dbReference type="NCBI Taxonomy" id="1219049"/>
    <lineage>
        <taxon>Bacteria</taxon>
        <taxon>Pseudomonadati</taxon>
        <taxon>Pseudomonadota</taxon>
        <taxon>Alphaproteobacteria</taxon>
        <taxon>Sphingomonadales</taxon>
        <taxon>Sphingomonadaceae</taxon>
        <taxon>Sphingomonas</taxon>
    </lineage>
</organism>
<dbReference type="Proteomes" id="UP000032305">
    <property type="component" value="Unassembled WGS sequence"/>
</dbReference>
<evidence type="ECO:0000256" key="3">
    <source>
        <dbReference type="RuleBase" id="RU000363"/>
    </source>
</evidence>
<dbReference type="EMBL" id="BBPI01000034">
    <property type="protein sequence ID" value="GAM00514.1"/>
    <property type="molecule type" value="Genomic_DNA"/>
</dbReference>
<keyword evidence="2" id="KW-0560">Oxidoreductase</keyword>
<protein>
    <submittedName>
        <fullName evidence="4">Putative oxidoreductase</fullName>
    </submittedName>
</protein>
<reference evidence="4 5" key="1">
    <citation type="submission" date="2014-11" db="EMBL/GenBank/DDBJ databases">
        <title>Whole genome shotgun sequence of Sphingomonas parapaucimobilis NBRC 15100.</title>
        <authorList>
            <person name="Katano-Makiyama Y."/>
            <person name="Hosoyama A."/>
            <person name="Hashimoto M."/>
            <person name="Hosoyama Y."/>
            <person name="Noguchi M."/>
            <person name="Numata M."/>
            <person name="Tsuchikane K."/>
            <person name="Hirakata S."/>
            <person name="Uohara A."/>
            <person name="Shimodaira J."/>
            <person name="Ohji S."/>
            <person name="Ichikawa N."/>
            <person name="Kimura A."/>
            <person name="Yamazoe A."/>
            <person name="Fujita N."/>
        </authorList>
    </citation>
    <scope>NUCLEOTIDE SEQUENCE [LARGE SCALE GENOMIC DNA]</scope>
    <source>
        <strain evidence="4 5">NBRC 15100</strain>
    </source>
</reference>
<comment type="caution">
    <text evidence="4">The sequence shown here is derived from an EMBL/GenBank/DDBJ whole genome shotgun (WGS) entry which is preliminary data.</text>
</comment>
<dbReference type="PANTHER" id="PTHR44196:SF2">
    <property type="entry name" value="SHORT-CHAIN DEHYDROGENASE-RELATED"/>
    <property type="match status" value="1"/>
</dbReference>
<dbReference type="PANTHER" id="PTHR44196">
    <property type="entry name" value="DEHYDROGENASE/REDUCTASE SDR FAMILY MEMBER 7B"/>
    <property type="match status" value="1"/>
</dbReference>
<dbReference type="Gene3D" id="3.40.50.720">
    <property type="entry name" value="NAD(P)-binding Rossmann-like Domain"/>
    <property type="match status" value="1"/>
</dbReference>
<evidence type="ECO:0000256" key="2">
    <source>
        <dbReference type="ARBA" id="ARBA00023002"/>
    </source>
</evidence>
<sequence length="259" mass="27268">MPDTILITGASAGLGADFARALARKPATLVLTARRTDRLAALAQELGARPDVEVHVISADLGRPEGVKTLLDGIADRGLVVDTLINNAGFGALDDFADSDLATQTGMIDLNVRALVMLTHAMLPPMLARGRGRVLNVASTAAFQPGPYMAVYYASKAFVLHFSEALHEEVKGRGVAVTALCPGPTRTEFADVAGMAETPLFERFAAGSEQVVRDGLAALERGQAVMVSGLLNRLTAASTRVAPRGVLRRAVARLQSGRK</sequence>
<evidence type="ECO:0000313" key="4">
    <source>
        <dbReference type="EMBL" id="GAM00514.1"/>
    </source>
</evidence>
<dbReference type="PIRSF" id="PIRSF000126">
    <property type="entry name" value="11-beta-HSD1"/>
    <property type="match status" value="1"/>
</dbReference>
<evidence type="ECO:0000256" key="1">
    <source>
        <dbReference type="ARBA" id="ARBA00006484"/>
    </source>
</evidence>
<keyword evidence="5" id="KW-1185">Reference proteome</keyword>
<dbReference type="Pfam" id="PF00106">
    <property type="entry name" value="adh_short"/>
    <property type="match status" value="1"/>
</dbReference>
<dbReference type="GO" id="GO:0016020">
    <property type="term" value="C:membrane"/>
    <property type="evidence" value="ECO:0007669"/>
    <property type="project" value="TreeGrafter"/>
</dbReference>
<name>A0A0A1W6H8_9SPHN</name>
<dbReference type="RefSeq" id="WP_052811438.1">
    <property type="nucleotide sequence ID" value="NZ_BBPI01000034.1"/>
</dbReference>
<accession>A0A0A1W6H8</accession>
<gene>
    <name evidence="4" type="ORF">SP5_034_00880</name>
</gene>
<dbReference type="GO" id="GO:0016491">
    <property type="term" value="F:oxidoreductase activity"/>
    <property type="evidence" value="ECO:0007669"/>
    <property type="project" value="UniProtKB-KW"/>
</dbReference>
<comment type="similarity">
    <text evidence="1 3">Belongs to the short-chain dehydrogenases/reductases (SDR) family.</text>
</comment>
<dbReference type="PRINTS" id="PR00081">
    <property type="entry name" value="GDHRDH"/>
</dbReference>
<dbReference type="AlphaFoldDB" id="A0A0A1W6H8"/>
<dbReference type="PRINTS" id="PR00080">
    <property type="entry name" value="SDRFAMILY"/>
</dbReference>